<feature type="repeat" description="PPR" evidence="2">
    <location>
        <begin position="555"/>
        <end position="589"/>
    </location>
</feature>
<dbReference type="EMBL" id="JACGWN010000014">
    <property type="protein sequence ID" value="KAL0406894.1"/>
    <property type="molecule type" value="Genomic_DNA"/>
</dbReference>
<reference evidence="5" key="1">
    <citation type="submission" date="2020-06" db="EMBL/GenBank/DDBJ databases">
        <authorList>
            <person name="Li T."/>
            <person name="Hu X."/>
            <person name="Zhang T."/>
            <person name="Song X."/>
            <person name="Zhang H."/>
            <person name="Dai N."/>
            <person name="Sheng W."/>
            <person name="Hou X."/>
            <person name="Wei L."/>
        </authorList>
    </citation>
    <scope>NUCLEOTIDE SEQUENCE</scope>
    <source>
        <strain evidence="5">KEN1</strain>
        <tissue evidence="5">Leaf</tissue>
    </source>
</reference>
<feature type="domain" description="PROP1-like PPR" evidence="4">
    <location>
        <begin position="452"/>
        <end position="598"/>
    </location>
</feature>
<comment type="caution">
    <text evidence="5">The sequence shown here is derived from an EMBL/GenBank/DDBJ whole genome shotgun (WGS) entry which is preliminary data.</text>
</comment>
<gene>
    <name evidence="5" type="ORF">Slati_4003300</name>
</gene>
<name>A0AAW2TQZ1_9LAMI</name>
<dbReference type="Gene3D" id="1.25.40.10">
    <property type="entry name" value="Tetratricopeptide repeat domain"/>
    <property type="match status" value="3"/>
</dbReference>
<organism evidence="5">
    <name type="scientific">Sesamum latifolium</name>
    <dbReference type="NCBI Taxonomy" id="2727402"/>
    <lineage>
        <taxon>Eukaryota</taxon>
        <taxon>Viridiplantae</taxon>
        <taxon>Streptophyta</taxon>
        <taxon>Embryophyta</taxon>
        <taxon>Tracheophyta</taxon>
        <taxon>Spermatophyta</taxon>
        <taxon>Magnoliopsida</taxon>
        <taxon>eudicotyledons</taxon>
        <taxon>Gunneridae</taxon>
        <taxon>Pentapetalae</taxon>
        <taxon>asterids</taxon>
        <taxon>lamiids</taxon>
        <taxon>Lamiales</taxon>
        <taxon>Pedaliaceae</taxon>
        <taxon>Sesamum</taxon>
    </lineage>
</organism>
<evidence type="ECO:0000256" key="1">
    <source>
        <dbReference type="ARBA" id="ARBA00022737"/>
    </source>
</evidence>
<dbReference type="InterPro" id="IPR011990">
    <property type="entry name" value="TPR-like_helical_dom_sf"/>
</dbReference>
<protein>
    <submittedName>
        <fullName evidence="5">Pentatricopeptide repeat-containing protein, mitochondrial</fullName>
    </submittedName>
</protein>
<dbReference type="PANTHER" id="PTHR47262:SF1">
    <property type="entry name" value="OS02G0132600 PROTEIN"/>
    <property type="match status" value="1"/>
</dbReference>
<dbReference type="AlphaFoldDB" id="A0AAW2TQZ1"/>
<dbReference type="Pfam" id="PF17177">
    <property type="entry name" value="PPR_long"/>
    <property type="match status" value="1"/>
</dbReference>
<evidence type="ECO:0000259" key="4">
    <source>
        <dbReference type="Pfam" id="PF17177"/>
    </source>
</evidence>
<dbReference type="InterPro" id="IPR033443">
    <property type="entry name" value="PROP1-like_PPR_dom"/>
</dbReference>
<evidence type="ECO:0000256" key="3">
    <source>
        <dbReference type="SAM" id="MobiDB-lite"/>
    </source>
</evidence>
<dbReference type="Pfam" id="PF01535">
    <property type="entry name" value="PPR"/>
    <property type="match status" value="2"/>
</dbReference>
<reference evidence="5" key="2">
    <citation type="journal article" date="2024" name="Plant">
        <title>Genomic evolution and insights into agronomic trait innovations of Sesamum species.</title>
        <authorList>
            <person name="Miao H."/>
            <person name="Wang L."/>
            <person name="Qu L."/>
            <person name="Liu H."/>
            <person name="Sun Y."/>
            <person name="Le M."/>
            <person name="Wang Q."/>
            <person name="Wei S."/>
            <person name="Zheng Y."/>
            <person name="Lin W."/>
            <person name="Duan Y."/>
            <person name="Cao H."/>
            <person name="Xiong S."/>
            <person name="Wang X."/>
            <person name="Wei L."/>
            <person name="Li C."/>
            <person name="Ma Q."/>
            <person name="Ju M."/>
            <person name="Zhao R."/>
            <person name="Li G."/>
            <person name="Mu C."/>
            <person name="Tian Q."/>
            <person name="Mei H."/>
            <person name="Zhang T."/>
            <person name="Gao T."/>
            <person name="Zhang H."/>
        </authorList>
    </citation>
    <scope>NUCLEOTIDE SEQUENCE</scope>
    <source>
        <strain evidence="5">KEN1</strain>
    </source>
</reference>
<feature type="region of interest" description="Disordered" evidence="3">
    <location>
        <begin position="24"/>
        <end position="62"/>
    </location>
</feature>
<dbReference type="InterPro" id="IPR002885">
    <property type="entry name" value="PPR_rpt"/>
</dbReference>
<sequence length="939" mass="105540">MRASTAENLASLFRSAARLAVGRSATSAASSAKKKPPRSADAAAAKKKKKKTSTSSSSAEDAALKEYVSSIKSSSSSSSAAVSRAAKSLLKHFKAPPSSTLSALPNSSLHAIVSDSLNSGCGDGDDESAKQLAAHASSILYDEMDLDWDDEYQDEPSVGTVLDFPWLARMSNINISLRRKEVSRERKQKWVFKNAQSSRFGRLVKMCARKLGPDATIEVFGKLGKETGVKEYNALIKVCIETARDTTDEDVSLEQIYKAYQILKLVRENGFKIEEETYGQFLMYLIDFGMVEEFFFFHELIKHENPDSLPRLAYYEMLLWIRVNNEEKIQEYCHSIVADDAEEKSYLRECLLPALAEGDRKQEFLMLLETLDITKVTSVASLESIFRSLGKFSLEPYAERFLLVLKRSDTGAGNISNSICEYALSLPNLAVEDIIVKFQTLHNKLEVLPTSAQYEKLVRYCCEFLKVHEALYVVEEVFKSGVALSLEIFHSILDACDQSCEFNLVHQINSTISCYNVKPNNETFRRMILLCVKMKDFVGAYGLINDLERMNLTPTASMYNCILSGYFREKDIQSARNVLKQMEDADVKPDALTYSCLIANSHCEKDIIKFCDEMRNSGVQPTKQVFMALINAYASCGLFEKAKQVILDKQIPVKYLNEIKSVLIGALASNGQLSGALELYEEIKEAKCDLDPKAIKSLIEHFQSEGDLNKSLQLLEELNNSPYWIHACFAVISYCVQHENLRSTVDLLKKLKDKFINAEVDPETLFDEVFCLYAEKESTDMQFGLDLLQAVKEELGVRLSRKSLDFLLCACVNAKDSKASFVIWKEYETAGLPYNVLSYVRSWQLDSFVSSHNFVSLHHRCPLLETCRMYQALLASGDKKSAAKMLSMMPKNDPHVRCVVKACENTYIKSPAVEKKKKRKKKALVATLGLLDGLESKTE</sequence>
<evidence type="ECO:0000256" key="2">
    <source>
        <dbReference type="PROSITE-ProRule" id="PRU00708"/>
    </source>
</evidence>
<keyword evidence="1" id="KW-0677">Repeat</keyword>
<dbReference type="PROSITE" id="PS51375">
    <property type="entry name" value="PPR"/>
    <property type="match status" value="1"/>
</dbReference>
<evidence type="ECO:0000313" key="5">
    <source>
        <dbReference type="EMBL" id="KAL0406894.1"/>
    </source>
</evidence>
<proteinExistence type="predicted"/>
<dbReference type="NCBIfam" id="TIGR00756">
    <property type="entry name" value="PPR"/>
    <property type="match status" value="2"/>
</dbReference>
<dbReference type="PANTHER" id="PTHR47262">
    <property type="entry name" value="OS02G0132600 PROTEIN"/>
    <property type="match status" value="1"/>
</dbReference>
<accession>A0AAW2TQZ1</accession>